<organism evidence="1 2">
    <name type="scientific">Dokdonia sinensis</name>
    <dbReference type="NCBI Taxonomy" id="2479847"/>
    <lineage>
        <taxon>Bacteria</taxon>
        <taxon>Pseudomonadati</taxon>
        <taxon>Bacteroidota</taxon>
        <taxon>Flavobacteriia</taxon>
        <taxon>Flavobacteriales</taxon>
        <taxon>Flavobacteriaceae</taxon>
        <taxon>Dokdonia</taxon>
    </lineage>
</organism>
<protein>
    <submittedName>
        <fullName evidence="1">Uncharacterized protein</fullName>
    </submittedName>
</protein>
<dbReference type="OrthoDB" id="1446396at2"/>
<accession>A0A3M0GDD5</accession>
<sequence length="581" mass="65854">MRPLILIFIFFMSYQIIGQTDILTQAQIDLVAKSALFKIKKDDYNSKVQEYNNLKISQESQRLRLQASLIDVEKEISQILDSAIIAYKFYNQEGISKDKLNSFFLIPEDLSDLSRPYKDQALEIEFSDDTGLISSKAYAQKISKDFSYLILGENSPQQGLSATLNEKGSSIKLNGLLRKGLGSIISLEADLASTNGVYFFDEEKGGQKGKITVNYIKTLKGWSFYTPNENTKEIIHYQIEELVETAYSDYYNLYNLLKKATSDGEDPRSTKGLNETDVAQEKEVNKTICTVSESYINIQQAVAFNRLKVRPFKEIPYEKGKDNKGKTTYNTSKIRKELADKSKYITESLEQKIIAVELKEAASSWTIEHLTFYGFSPFYQRESFKRFTYDSTLTFNEMFNDERGDIYGGSIFFSHNITWGKTRTRRAFARATTAMARASNISTFSNSTLNFTSPVGNDAEGNPIVLNATNTAFTGNATYEYGTSNSFNIEAYIYPFNIPIGFFGNIGYEYINFSRKKDVTDKELSPLRAGIIYNIANKTKDKPLLVLQAFFDRTDLSLSPNGNDDDLRFGFGIGLPINLKQ</sequence>
<proteinExistence type="predicted"/>
<comment type="caution">
    <text evidence="1">The sequence shown here is derived from an EMBL/GenBank/DDBJ whole genome shotgun (WGS) entry which is preliminary data.</text>
</comment>
<dbReference type="Proteomes" id="UP000281985">
    <property type="component" value="Unassembled WGS sequence"/>
</dbReference>
<name>A0A3M0GDD5_9FLAO</name>
<evidence type="ECO:0000313" key="1">
    <source>
        <dbReference type="EMBL" id="RMB59149.1"/>
    </source>
</evidence>
<keyword evidence="2" id="KW-1185">Reference proteome</keyword>
<dbReference type="AlphaFoldDB" id="A0A3M0GDD5"/>
<dbReference type="EMBL" id="REFV01000007">
    <property type="protein sequence ID" value="RMB59149.1"/>
    <property type="molecule type" value="Genomic_DNA"/>
</dbReference>
<gene>
    <name evidence="1" type="ORF">EAX61_08800</name>
</gene>
<dbReference type="RefSeq" id="WP_121917317.1">
    <property type="nucleotide sequence ID" value="NZ_REFV01000007.1"/>
</dbReference>
<evidence type="ECO:0000313" key="2">
    <source>
        <dbReference type="Proteomes" id="UP000281985"/>
    </source>
</evidence>
<reference evidence="1 2" key="1">
    <citation type="submission" date="2018-10" db="EMBL/GenBank/DDBJ databases">
        <title>Dokdonia luteus sp. nov., isolated from sea water.</title>
        <authorList>
            <person name="Zhou L.Y."/>
            <person name="Du Z.J."/>
        </authorList>
    </citation>
    <scope>NUCLEOTIDE SEQUENCE [LARGE SCALE GENOMIC DNA]</scope>
    <source>
        <strain evidence="1 2">SH27</strain>
    </source>
</reference>